<gene>
    <name evidence="1" type="ORF">FIV50_01465</name>
</gene>
<proteinExistence type="predicted"/>
<accession>A0A4Y5YLA5</accession>
<reference evidence="1 2" key="1">
    <citation type="submission" date="2019-06" db="EMBL/GenBank/DDBJ databases">
        <title>Complete genome of Microbacterium foliorum M2.</title>
        <authorList>
            <person name="Cao G."/>
        </authorList>
    </citation>
    <scope>NUCLEOTIDE SEQUENCE [LARGE SCALE GENOMIC DNA]</scope>
    <source>
        <strain evidence="1 2">M2</strain>
    </source>
</reference>
<dbReference type="OrthoDB" id="5083256at2"/>
<dbReference type="AlphaFoldDB" id="A0A4Y5YLA5"/>
<name>A0A4Y5YLA5_9MICO</name>
<evidence type="ECO:0000313" key="1">
    <source>
        <dbReference type="EMBL" id="QDE33582.1"/>
    </source>
</evidence>
<dbReference type="RefSeq" id="WP_140035875.1">
    <property type="nucleotide sequence ID" value="NZ_CP041040.1"/>
</dbReference>
<dbReference type="EMBL" id="CP041040">
    <property type="protein sequence ID" value="QDE33582.1"/>
    <property type="molecule type" value="Genomic_DNA"/>
</dbReference>
<evidence type="ECO:0000313" key="2">
    <source>
        <dbReference type="Proteomes" id="UP000316125"/>
    </source>
</evidence>
<organism evidence="1 2">
    <name type="scientific">Microbacterium foliorum</name>
    <dbReference type="NCBI Taxonomy" id="104336"/>
    <lineage>
        <taxon>Bacteria</taxon>
        <taxon>Bacillati</taxon>
        <taxon>Actinomycetota</taxon>
        <taxon>Actinomycetes</taxon>
        <taxon>Micrococcales</taxon>
        <taxon>Microbacteriaceae</taxon>
        <taxon>Microbacterium</taxon>
    </lineage>
</organism>
<dbReference type="Proteomes" id="UP000316125">
    <property type="component" value="Chromosome"/>
</dbReference>
<sequence length="115" mass="12355">MYEHPYFAEKISEYENERLERAAERRRFLAQHADQIVPRAPGAVRRLGQRMLSALTHPRSTAPDAVANAAPDAVASPVATTAAPRVARVAAPAEMATAAPVDRCVAVACDPVPAR</sequence>
<protein>
    <submittedName>
        <fullName evidence="1">Uncharacterized protein</fullName>
    </submittedName>
</protein>